<feature type="chain" id="PRO_5045988840" description="Gram-positive cocci surface proteins LPxTG domain-containing protein" evidence="2">
    <location>
        <begin position="29"/>
        <end position="162"/>
    </location>
</feature>
<feature type="signal peptide" evidence="2">
    <location>
        <begin position="1"/>
        <end position="28"/>
    </location>
</feature>
<keyword evidence="1" id="KW-0812">Transmembrane</keyword>
<evidence type="ECO:0000256" key="1">
    <source>
        <dbReference type="SAM" id="Phobius"/>
    </source>
</evidence>
<name>A0ABQ5RB56_9ACTN</name>
<keyword evidence="4" id="KW-1185">Reference proteome</keyword>
<proteinExistence type="predicted"/>
<keyword evidence="2" id="KW-0732">Signal</keyword>
<keyword evidence="1" id="KW-1133">Transmembrane helix</keyword>
<dbReference type="Proteomes" id="UP001144280">
    <property type="component" value="Unassembled WGS sequence"/>
</dbReference>
<feature type="transmembrane region" description="Helical" evidence="1">
    <location>
        <begin position="136"/>
        <end position="157"/>
    </location>
</feature>
<evidence type="ECO:0008006" key="5">
    <source>
        <dbReference type="Google" id="ProtNLM"/>
    </source>
</evidence>
<evidence type="ECO:0000313" key="3">
    <source>
        <dbReference type="EMBL" id="GLI03885.1"/>
    </source>
</evidence>
<comment type="caution">
    <text evidence="3">The sequence shown here is derived from an EMBL/GenBank/DDBJ whole genome shotgun (WGS) entry which is preliminary data.</text>
</comment>
<accession>A0ABQ5RB56</accession>
<sequence length="162" mass="16356">MRDYFTRLTLVTLATAFPLLAAPAPARADGAWVEVNPSSIQAGYRVGIRGSCQENLNDAVAKSEAFGEVKMAPANGFVVSAVTIPASANPRGYTVKLFCANGSTATTTMYVIGMEHPSKGPATGGGGTATSATGPLVLTGGGLAALAAGAGLGLMALRRRRA</sequence>
<dbReference type="EMBL" id="BSDI01000108">
    <property type="protein sequence ID" value="GLI03885.1"/>
    <property type="molecule type" value="Genomic_DNA"/>
</dbReference>
<gene>
    <name evidence="3" type="ORF">Pa4123_91650</name>
</gene>
<evidence type="ECO:0000256" key="2">
    <source>
        <dbReference type="SAM" id="SignalP"/>
    </source>
</evidence>
<organism evidence="3 4">
    <name type="scientific">Phytohabitans aurantiacus</name>
    <dbReference type="NCBI Taxonomy" id="3016789"/>
    <lineage>
        <taxon>Bacteria</taxon>
        <taxon>Bacillati</taxon>
        <taxon>Actinomycetota</taxon>
        <taxon>Actinomycetes</taxon>
        <taxon>Micromonosporales</taxon>
        <taxon>Micromonosporaceae</taxon>
    </lineage>
</organism>
<keyword evidence="1" id="KW-0472">Membrane</keyword>
<evidence type="ECO:0000313" key="4">
    <source>
        <dbReference type="Proteomes" id="UP001144280"/>
    </source>
</evidence>
<reference evidence="3" key="1">
    <citation type="submission" date="2022-12" db="EMBL/GenBank/DDBJ databases">
        <title>New Phytohabitans aurantiacus sp. RD004123 nov., an actinomycete isolated from soil.</title>
        <authorList>
            <person name="Triningsih D.W."/>
            <person name="Harunari E."/>
            <person name="Igarashi Y."/>
        </authorList>
    </citation>
    <scope>NUCLEOTIDE SEQUENCE</scope>
    <source>
        <strain evidence="3">RD004123</strain>
    </source>
</reference>
<protein>
    <recommendedName>
        <fullName evidence="5">Gram-positive cocci surface proteins LPxTG domain-containing protein</fullName>
    </recommendedName>
</protein>
<dbReference type="RefSeq" id="WP_281906401.1">
    <property type="nucleotide sequence ID" value="NZ_BSDI01000108.1"/>
</dbReference>